<feature type="region of interest" description="Disordered" evidence="6">
    <location>
        <begin position="380"/>
        <end position="407"/>
    </location>
</feature>
<evidence type="ECO:0000313" key="10">
    <source>
        <dbReference type="EMBL" id="AFJ05055.2"/>
    </source>
</evidence>
<evidence type="ECO:0000256" key="4">
    <source>
        <dbReference type="ARBA" id="ARBA00022801"/>
    </source>
</evidence>
<feature type="non-terminal residue" evidence="10">
    <location>
        <position position="1"/>
    </location>
</feature>
<feature type="compositionally biased region" description="Basic and acidic residues" evidence="6">
    <location>
        <begin position="444"/>
        <end position="454"/>
    </location>
</feature>
<evidence type="ECO:0000256" key="7">
    <source>
        <dbReference type="SAM" id="Phobius"/>
    </source>
</evidence>
<keyword evidence="3" id="KW-0688">Ribosomal frameshifting</keyword>
<protein>
    <submittedName>
        <fullName evidence="10">Polyprotein</fullName>
    </submittedName>
</protein>
<evidence type="ECO:0000313" key="11">
    <source>
        <dbReference type="Proteomes" id="UP000232845"/>
    </source>
</evidence>
<dbReference type="PROSITE" id="PS51657">
    <property type="entry name" value="PSRV_HELICASE"/>
    <property type="match status" value="1"/>
</dbReference>
<evidence type="ECO:0000259" key="9">
    <source>
        <dbReference type="PROSITE" id="PS51743"/>
    </source>
</evidence>
<evidence type="ECO:0000256" key="2">
    <source>
        <dbReference type="ARBA" id="ARBA00022741"/>
    </source>
</evidence>
<dbReference type="PROSITE" id="PS51743">
    <property type="entry name" value="ALPHAVIRUS_MT"/>
    <property type="match status" value="1"/>
</dbReference>
<dbReference type="InterPro" id="IPR027351">
    <property type="entry name" value="(+)RNA_virus_helicase_core_dom"/>
</dbReference>
<accession>L7P0H1</accession>
<dbReference type="EMBL" id="JQ599283">
    <property type="protein sequence ID" value="AFJ05055.2"/>
    <property type="molecule type" value="Genomic_RNA"/>
</dbReference>
<keyword evidence="7" id="KW-0472">Membrane</keyword>
<keyword evidence="4" id="KW-0378">Hydrolase</keyword>
<feature type="transmembrane region" description="Helical" evidence="7">
    <location>
        <begin position="1538"/>
        <end position="1559"/>
    </location>
</feature>
<reference evidence="10" key="1">
    <citation type="submission" date="2013-02" db="EMBL/GenBank/DDBJ databases">
        <title>Differentiation, distribution, and elimination of closteroviruses infecting Cordyline fruticosa (L.) in Hawaii.</title>
        <authorList>
            <person name="Melzer M.J."/>
        </authorList>
    </citation>
    <scope>NUCLEOTIDE SEQUENCE [LARGE SCALE GENOMIC DNA]</scope>
    <source>
        <strain evidence="10">SJ1</strain>
    </source>
</reference>
<dbReference type="GO" id="GO:0005524">
    <property type="term" value="F:ATP binding"/>
    <property type="evidence" value="ECO:0007669"/>
    <property type="project" value="UniProtKB-KW"/>
</dbReference>
<dbReference type="GO" id="GO:0016556">
    <property type="term" value="P:mRNA modification"/>
    <property type="evidence" value="ECO:0007669"/>
    <property type="project" value="InterPro"/>
</dbReference>
<dbReference type="InterPro" id="IPR027417">
    <property type="entry name" value="P-loop_NTPase"/>
</dbReference>
<dbReference type="SUPFAM" id="SSF52540">
    <property type="entry name" value="P-loop containing nucleoside triphosphate hydrolases"/>
    <property type="match status" value="1"/>
</dbReference>
<dbReference type="InterPro" id="IPR002588">
    <property type="entry name" value="Alphavirus-like_MT_dom"/>
</dbReference>
<dbReference type="KEGG" id="vg:40524929"/>
<dbReference type="Gene3D" id="3.40.50.300">
    <property type="entry name" value="P-loop containing nucleotide triphosphate hydrolases"/>
    <property type="match status" value="2"/>
</dbReference>
<sequence>LLKHCGLGQNNEFSFIFSSVLVQENLNKSVITLYNKGSDPITMSFNNFDLSEKYFLAFNQSKKKKNKTFLSFLSLYIPSRLFYALYSAFSVKQIGAPITGRRKKDKFLKNPSFSRSLLEGDHVRKTLKVHRRGSKCHDHSLFKKREKYYSPFITTALSKLGLVLSKSNVKFFKRLARSAFGSTYCSFKKIPRDFVYLNKKNSFENFIEKLLSKSTNTQSSNKADFLGAAIKNKIRKTSRMGENVHVYFDFEHDKSEFFLTGYHSQSVDGTPLFKLWGKGYDGLKKNKRDFYISGHWVGGLTVFIETNVNYWFYQPKTPVEKFVTKYILSNYASDNVVADFLNFNFNKVLTFEKGEYHTLLRFFKAEANTLRSKMWKRQADQQATQVKNSAECDGEPESKRENPVDAVQDGLRDQEKIIYFGPFKTMLNEKPSPVVGTIPQGVRNSEKPALEDKPTAEKVEKKIPSGKPEARTANKVTIFSKKIKYFGSIEKEVVDGKVVKYTMKKANGPTYSFLNDTDAVRKMLNFSLIGGKYYIDVDARTSCGKPFGSYSSGFCWMDAFAYNNRTIPKSLRVVPIVRISVLLKYGLGRGFLKHVKKVGNNMYHFDERIINMTFIDVDKNFLGMTSQNNHDFQDLNDLDVLVENYLNKMLEKNTVKSDNVTLNNILSRASNRINQWYDRAHDFGVRVRLSIKEKKILTDLFPELKIEFMDRTYSSHALFTAVRELSNYHFSKINNFGGFIDFGGNVLTHVSLVNHDVHVCNPIVDVRDSKRHVDLALRLQRVMIDNDNITLCTNKAQDCFYKSDRAIAVEVYDMSLRDMAKAMISHECKRLDFCLLLPGEILVDFTEIQLFNGSCVIKRENDFVNYFYGDSAESYTHDLKNLRSIMTDQIVFLDGKVFKKTLENSRGPFRYYSLVVCQCYPSGVHDFKTIYDFYEKQKLTVRVPVSNRCGMVEYHDVVIDKAFLINMIEYAANCVDNFNRKGFEYIMSHYRSRKSYTIYNGQVINEAVNLDINYLPGLLAVILAEGLRLSEKTNFLARFVYYQHYAPSIFKSIILGLNNLFIRLKLSCIDLVMKLTGKILGDWAVSAYRSSGSRINIITTSIEVTQKIFVRGEGDYVDVLNTSFKDLITRTDDFELELNGNKDTFNDVHDNLASCADLGGGDATVLNKFYTIFETTFNLLMSLRVVFSKGLMKVGVLALKLSEIIFFIITRNKIVMDFVVNNVFCVSFKNFVKNLKENFCVSALYNLLKHVLAFSKQKFLNFVMILYKNFRDLISILHESLLDLVGQVLFNDVDVGGFIAQLLEENYSVETPNDDALNEDVETLVEREPETEYETLSKPNDINQSLTSVLCVGGGGDDLYVVKVFKELLLVMPKAFGSNDDFLQFVVKTISFIRCFPNITRKFLKSSVKNFLDFLKTSFGIILSPLTVTLLPMLKYSFSFIIRKVGILKRYIPSFIPSYISSVTESYKFLRNHSLVQSKHLNTGLKFVDTPYNFLLETIVSSRIVCEVLFVDGCRLVNGFIRFYVRIKNDDGLQQSCFNFIIEVSTSILSSFILSIFFVRFPSKRLMFSPFYYFGLKTFCERYLNFKEPILPVVLTTLFTNNVQPTLPSVVLTTAASLTVKPKLLQYLGKDKDPNHLANNYIANHYLFSFTRMICNMFSDKYLLILIPIIFLLSDAKSSFLLCLTMIYFSCDTYKNFLNGIVLFKNLSIAMGENFSFCTPIGRLAKKVNELRNKKMKNDNITRKDKEVDYPTEETKSEEDTFVNEVIRKFNERGNQGDSTQPPEPTRVSSCEINEEMPRYTSCEDDVNRNYKSPIQSLYEKKKTSNVLMRVSDDVKQDSCSLLRFYPNKSEVEFLQVEDNILNSLIEFVYFENKTLLTNLRKIERVISLYNAGYKSQKDLSRFVNDRTIHMFEPIFGWTTLFSSKTEAINDVYNSATSDNVLIKHSPRESSVCFTTDDLAAGFSNKKLKAIEMRFAGCDFKNILDLNKIKVVNKPPGSGKTTTICDKMVQIIKRKSSVIALSITKVGRKEIISKLKTLGIHNASKICFTLDGALINNVDVNVAHIFIDECYMEHSGAIVAILSRSKFDVCELFGDVNQIPYICRIPFETSSLSQEIFKNCETEFDNGSFRCPLDVCYTLSNLVSNDGSRLYPNGVYSKKNKLVRTMDVCPINGPEDIQFSKDCQYICFTQNEKNELNRHFKITTVKTVNEIQGSTFEKVALVRTKIFANEIYNDVNQFVTAISRHTKDFRYYVPFSCLNDRVSSEISKNRNISDYVISQFGFRQCV</sequence>
<dbReference type="RefSeq" id="YP_009664813.1">
    <property type="nucleotide sequence ID" value="NC_043107.1"/>
</dbReference>
<evidence type="ECO:0000256" key="3">
    <source>
        <dbReference type="ARBA" id="ARBA00022758"/>
    </source>
</evidence>
<feature type="domain" description="Alphavirus-like MT" evidence="9">
    <location>
        <begin position="707"/>
        <end position="886"/>
    </location>
</feature>
<dbReference type="Pfam" id="PF01660">
    <property type="entry name" value="Vmethyltransf"/>
    <property type="match status" value="1"/>
</dbReference>
<dbReference type="GO" id="GO:0016787">
    <property type="term" value="F:hydrolase activity"/>
    <property type="evidence" value="ECO:0007669"/>
    <property type="project" value="UniProtKB-KW"/>
</dbReference>
<evidence type="ECO:0000256" key="6">
    <source>
        <dbReference type="SAM" id="MobiDB-lite"/>
    </source>
</evidence>
<feature type="region of interest" description="Disordered" evidence="6">
    <location>
        <begin position="432"/>
        <end position="454"/>
    </location>
</feature>
<evidence type="ECO:0000256" key="5">
    <source>
        <dbReference type="ARBA" id="ARBA00022840"/>
    </source>
</evidence>
<dbReference type="GO" id="GO:0008174">
    <property type="term" value="F:mRNA methyltransferase activity"/>
    <property type="evidence" value="ECO:0007669"/>
    <property type="project" value="UniProtKB-UniRule"/>
</dbReference>
<proteinExistence type="predicted"/>
<keyword evidence="7" id="KW-0812">Transmembrane</keyword>
<keyword evidence="5" id="KW-0067">ATP-binding</keyword>
<keyword evidence="1" id="KW-0808">Transferase</keyword>
<keyword evidence="11" id="KW-1185">Reference proteome</keyword>
<dbReference type="Pfam" id="PF01443">
    <property type="entry name" value="Viral_helicase1"/>
    <property type="match status" value="1"/>
</dbReference>
<name>L7P0H1_9CLOS</name>
<evidence type="ECO:0000259" key="8">
    <source>
        <dbReference type="PROSITE" id="PS51657"/>
    </source>
</evidence>
<dbReference type="GO" id="GO:0003723">
    <property type="term" value="F:RNA binding"/>
    <property type="evidence" value="ECO:0007669"/>
    <property type="project" value="InterPro"/>
</dbReference>
<organism evidence="10 11">
    <name type="scientific">Cordyline virus 3</name>
    <dbReference type="NCBI Taxonomy" id="1177752"/>
    <lineage>
        <taxon>Viruses</taxon>
        <taxon>Riboviria</taxon>
        <taxon>Orthornavirae</taxon>
        <taxon>Kitrinoviricota</taxon>
        <taxon>Alsuviricetes</taxon>
        <taxon>Martellivirales</taxon>
        <taxon>Closteroviridae</taxon>
        <taxon>Velarivirus</taxon>
        <taxon>Velarivirus tricordylinae</taxon>
    </lineage>
</organism>
<dbReference type="GO" id="GO:0075523">
    <property type="term" value="P:viral translational frameshifting"/>
    <property type="evidence" value="ECO:0007669"/>
    <property type="project" value="UniProtKB-KW"/>
</dbReference>
<dbReference type="Proteomes" id="UP000232845">
    <property type="component" value="Segment"/>
</dbReference>
<evidence type="ECO:0000256" key="1">
    <source>
        <dbReference type="ARBA" id="ARBA00022679"/>
    </source>
</evidence>
<feature type="domain" description="(+)RNA virus helicase C-terminal" evidence="8">
    <location>
        <begin position="1963"/>
        <end position="2286"/>
    </location>
</feature>
<dbReference type="GO" id="GO:0006396">
    <property type="term" value="P:RNA processing"/>
    <property type="evidence" value="ECO:0007669"/>
    <property type="project" value="InterPro"/>
</dbReference>
<dbReference type="GeneID" id="40524929"/>
<keyword evidence="2" id="KW-0547">Nucleotide-binding</keyword>
<keyword evidence="7" id="KW-1133">Transmembrane helix</keyword>